<proteinExistence type="predicted"/>
<organism evidence="1 2">
    <name type="scientific">Sphaerodactylus townsendi</name>
    <dbReference type="NCBI Taxonomy" id="933632"/>
    <lineage>
        <taxon>Eukaryota</taxon>
        <taxon>Metazoa</taxon>
        <taxon>Chordata</taxon>
        <taxon>Craniata</taxon>
        <taxon>Vertebrata</taxon>
        <taxon>Euteleostomi</taxon>
        <taxon>Lepidosauria</taxon>
        <taxon>Squamata</taxon>
        <taxon>Bifurcata</taxon>
        <taxon>Gekkota</taxon>
        <taxon>Sphaerodactylidae</taxon>
        <taxon>Sphaerodactylus</taxon>
    </lineage>
</organism>
<accession>A0ACB8EWM8</accession>
<dbReference type="Proteomes" id="UP000827872">
    <property type="component" value="Linkage Group LG15"/>
</dbReference>
<keyword evidence="2" id="KW-1185">Reference proteome</keyword>
<reference evidence="1" key="1">
    <citation type="submission" date="2021-08" db="EMBL/GenBank/DDBJ databases">
        <title>The first chromosome-level gecko genome reveals the dynamic sex chromosomes of Neotropical dwarf geckos (Sphaerodactylidae: Sphaerodactylus).</title>
        <authorList>
            <person name="Pinto B.J."/>
            <person name="Keating S.E."/>
            <person name="Gamble T."/>
        </authorList>
    </citation>
    <scope>NUCLEOTIDE SEQUENCE</scope>
    <source>
        <strain evidence="1">TG3544</strain>
    </source>
</reference>
<evidence type="ECO:0000313" key="2">
    <source>
        <dbReference type="Proteomes" id="UP000827872"/>
    </source>
</evidence>
<sequence>MGRITNKGSQFPSLFRTVPSNKLQALGLARLVIHFAWSWVGLLGEDSEHGEQGVEVVREQILKKSACVAFEDKLPRSPRPENTRRVVKTIAESQARVIVAFCGVEVLPVLEQLYEHGVEGRVWLSSDAMSQIYLLKNQKAFQMLSGSLAVVPHKRNVPGLRDFVLRLHPSSSPEDAFIQEFWSKVFNCWWNTSGGEETNNARYCTGEESLGNGTNAFLSMPGFDLAFNVHNAVYALTHALNNMVQKESRGPKIFGNKTQGFRPWKLLQYLRKVHFKNKAGEEVFFDEHGDLPGLLDIFNVHFQETVWVGRIEFGPSGIKKLEVNNTALLWAGGSPEVSKTIFFLMQSWEKFNPGK</sequence>
<protein>
    <submittedName>
        <fullName evidence="1">Uncharacterized protein</fullName>
    </submittedName>
</protein>
<gene>
    <name evidence="1" type="ORF">K3G42_013830</name>
</gene>
<comment type="caution">
    <text evidence="1">The sequence shown here is derived from an EMBL/GenBank/DDBJ whole genome shotgun (WGS) entry which is preliminary data.</text>
</comment>
<dbReference type="EMBL" id="CM037628">
    <property type="protein sequence ID" value="KAH7997176.1"/>
    <property type="molecule type" value="Genomic_DNA"/>
</dbReference>
<name>A0ACB8EWM8_9SAUR</name>
<evidence type="ECO:0000313" key="1">
    <source>
        <dbReference type="EMBL" id="KAH7997176.1"/>
    </source>
</evidence>